<name>A0A9R1W3X5_LACSA</name>
<organism evidence="1 2">
    <name type="scientific">Lactuca sativa</name>
    <name type="common">Garden lettuce</name>
    <dbReference type="NCBI Taxonomy" id="4236"/>
    <lineage>
        <taxon>Eukaryota</taxon>
        <taxon>Viridiplantae</taxon>
        <taxon>Streptophyta</taxon>
        <taxon>Embryophyta</taxon>
        <taxon>Tracheophyta</taxon>
        <taxon>Spermatophyta</taxon>
        <taxon>Magnoliopsida</taxon>
        <taxon>eudicotyledons</taxon>
        <taxon>Gunneridae</taxon>
        <taxon>Pentapetalae</taxon>
        <taxon>asterids</taxon>
        <taxon>campanulids</taxon>
        <taxon>Asterales</taxon>
        <taxon>Asteraceae</taxon>
        <taxon>Cichorioideae</taxon>
        <taxon>Cichorieae</taxon>
        <taxon>Lactucinae</taxon>
        <taxon>Lactuca</taxon>
    </lineage>
</organism>
<evidence type="ECO:0000313" key="2">
    <source>
        <dbReference type="Proteomes" id="UP000235145"/>
    </source>
</evidence>
<sequence length="99" mass="11493">MFRGISLTGFGWNAQTQLIEANDQVWDHLIKVSFRLMFYIEDFDKMLVLFARDTTSGKHVETTKEKNARLSKTADIKIESIEKFDDLLASNDVTLEIYE</sequence>
<comment type="caution">
    <text evidence="1">The sequence shown here is derived from an EMBL/GenBank/DDBJ whole genome shotgun (WGS) entry which is preliminary data.</text>
</comment>
<protein>
    <recommendedName>
        <fullName evidence="3">Myb/SANT-like domain-containing protein</fullName>
    </recommendedName>
</protein>
<keyword evidence="2" id="KW-1185">Reference proteome</keyword>
<evidence type="ECO:0008006" key="3">
    <source>
        <dbReference type="Google" id="ProtNLM"/>
    </source>
</evidence>
<dbReference type="EMBL" id="NBSK02000003">
    <property type="protein sequence ID" value="KAJ0218011.1"/>
    <property type="molecule type" value="Genomic_DNA"/>
</dbReference>
<gene>
    <name evidence="1" type="ORF">LSAT_V11C300107070</name>
</gene>
<dbReference type="AlphaFoldDB" id="A0A9R1W3X5"/>
<accession>A0A9R1W3X5</accession>
<dbReference type="PANTHER" id="PTHR46929:SF4">
    <property type="entry name" value="MYB_SANT-LIKE DOMAIN-CONTAINING PROTEIN"/>
    <property type="match status" value="1"/>
</dbReference>
<reference evidence="1 2" key="1">
    <citation type="journal article" date="2017" name="Nat. Commun.">
        <title>Genome assembly with in vitro proximity ligation data and whole-genome triplication in lettuce.</title>
        <authorList>
            <person name="Reyes-Chin-Wo S."/>
            <person name="Wang Z."/>
            <person name="Yang X."/>
            <person name="Kozik A."/>
            <person name="Arikit S."/>
            <person name="Song C."/>
            <person name="Xia L."/>
            <person name="Froenicke L."/>
            <person name="Lavelle D.O."/>
            <person name="Truco M.J."/>
            <person name="Xia R."/>
            <person name="Zhu S."/>
            <person name="Xu C."/>
            <person name="Xu H."/>
            <person name="Xu X."/>
            <person name="Cox K."/>
            <person name="Korf I."/>
            <person name="Meyers B.C."/>
            <person name="Michelmore R.W."/>
        </authorList>
    </citation>
    <scope>NUCLEOTIDE SEQUENCE [LARGE SCALE GENOMIC DNA]</scope>
    <source>
        <strain evidence="2">cv. Salinas</strain>
        <tissue evidence="1">Seedlings</tissue>
    </source>
</reference>
<evidence type="ECO:0000313" key="1">
    <source>
        <dbReference type="EMBL" id="KAJ0218011.1"/>
    </source>
</evidence>
<dbReference type="PANTHER" id="PTHR46929">
    <property type="entry name" value="EXPRESSED PROTEIN"/>
    <property type="match status" value="1"/>
</dbReference>
<proteinExistence type="predicted"/>
<dbReference type="Proteomes" id="UP000235145">
    <property type="component" value="Unassembled WGS sequence"/>
</dbReference>